<accession>A0AAD9QRI7</accession>
<comment type="caution">
    <text evidence="2">The sequence shown here is derived from an EMBL/GenBank/DDBJ whole genome shotgun (WGS) entry which is preliminary data.</text>
</comment>
<reference evidence="2" key="2">
    <citation type="journal article" date="2023" name="Science">
        <title>Genomic signatures of disease resistance in endangered staghorn corals.</title>
        <authorList>
            <person name="Vollmer S.V."/>
            <person name="Selwyn J.D."/>
            <person name="Despard B.A."/>
            <person name="Roesel C.L."/>
        </authorList>
    </citation>
    <scope>NUCLEOTIDE SEQUENCE</scope>
    <source>
        <strain evidence="2">K2</strain>
    </source>
</reference>
<evidence type="ECO:0000256" key="1">
    <source>
        <dbReference type="SAM" id="MobiDB-lite"/>
    </source>
</evidence>
<organism evidence="2 3">
    <name type="scientific">Acropora cervicornis</name>
    <name type="common">Staghorn coral</name>
    <dbReference type="NCBI Taxonomy" id="6130"/>
    <lineage>
        <taxon>Eukaryota</taxon>
        <taxon>Metazoa</taxon>
        <taxon>Cnidaria</taxon>
        <taxon>Anthozoa</taxon>
        <taxon>Hexacorallia</taxon>
        <taxon>Scleractinia</taxon>
        <taxon>Astrocoeniina</taxon>
        <taxon>Acroporidae</taxon>
        <taxon>Acropora</taxon>
    </lineage>
</organism>
<feature type="region of interest" description="Disordered" evidence="1">
    <location>
        <begin position="151"/>
        <end position="188"/>
    </location>
</feature>
<dbReference type="AlphaFoldDB" id="A0AAD9QRI7"/>
<proteinExistence type="predicted"/>
<protein>
    <submittedName>
        <fullName evidence="2">Uncharacterized protein</fullName>
    </submittedName>
</protein>
<keyword evidence="3" id="KW-1185">Reference proteome</keyword>
<name>A0AAD9QRI7_ACRCE</name>
<reference evidence="2" key="1">
    <citation type="journal article" date="2023" name="G3 (Bethesda)">
        <title>Whole genome assembly and annotation of the endangered Caribbean coral Acropora cervicornis.</title>
        <authorList>
            <person name="Selwyn J.D."/>
            <person name="Vollmer S.V."/>
        </authorList>
    </citation>
    <scope>NUCLEOTIDE SEQUENCE</scope>
    <source>
        <strain evidence="2">K2</strain>
    </source>
</reference>
<dbReference type="EMBL" id="JARQWQ010000018">
    <property type="protein sequence ID" value="KAK2565795.1"/>
    <property type="molecule type" value="Genomic_DNA"/>
</dbReference>
<dbReference type="Proteomes" id="UP001249851">
    <property type="component" value="Unassembled WGS sequence"/>
</dbReference>
<sequence>MQEKDETQAGKRRLLFKWRRWLEFNKKRERQLRALQIIIPRYLFYFIRELFTVAGLPGGIGQFAQRHVAQVTKFNQEHALTPLLSTAGGLARDRCSKVDPVRKQSIVPTRDRKCNSPEPQYGGRPCNESERIDGKYCRRQRCEDIVQYSGSGGSAWSSGSGSGSGSGSLYSGEGGWETSHKTRAWSDDEDDAFEFRRKRIKKKPLKARNF</sequence>
<gene>
    <name evidence="2" type="ORF">P5673_010059</name>
</gene>
<evidence type="ECO:0000313" key="3">
    <source>
        <dbReference type="Proteomes" id="UP001249851"/>
    </source>
</evidence>
<evidence type="ECO:0000313" key="2">
    <source>
        <dbReference type="EMBL" id="KAK2565795.1"/>
    </source>
</evidence>